<gene>
    <name evidence="2" type="ORF">F1559_004586</name>
</gene>
<feature type="compositionally biased region" description="Polar residues" evidence="1">
    <location>
        <begin position="175"/>
        <end position="187"/>
    </location>
</feature>
<protein>
    <submittedName>
        <fullName evidence="2">Uncharacterized protein</fullName>
    </submittedName>
</protein>
<comment type="caution">
    <text evidence="2">The sequence shown here is derived from an EMBL/GenBank/DDBJ whole genome shotgun (WGS) entry which is preliminary data.</text>
</comment>
<feature type="region of interest" description="Disordered" evidence="1">
    <location>
        <begin position="175"/>
        <end position="199"/>
    </location>
</feature>
<feature type="region of interest" description="Disordered" evidence="1">
    <location>
        <begin position="130"/>
        <end position="163"/>
    </location>
</feature>
<feature type="region of interest" description="Disordered" evidence="1">
    <location>
        <begin position="213"/>
        <end position="345"/>
    </location>
</feature>
<name>A0A7J7IPL1_9RHOD</name>
<evidence type="ECO:0000313" key="2">
    <source>
        <dbReference type="EMBL" id="KAF6004271.1"/>
    </source>
</evidence>
<keyword evidence="3" id="KW-1185">Reference proteome</keyword>
<feature type="compositionally biased region" description="Basic and acidic residues" evidence="1">
    <location>
        <begin position="140"/>
        <end position="149"/>
    </location>
</feature>
<evidence type="ECO:0000256" key="1">
    <source>
        <dbReference type="SAM" id="MobiDB-lite"/>
    </source>
</evidence>
<proteinExistence type="predicted"/>
<organism evidence="2 3">
    <name type="scientific">Cyanidiococcus yangmingshanensis</name>
    <dbReference type="NCBI Taxonomy" id="2690220"/>
    <lineage>
        <taxon>Eukaryota</taxon>
        <taxon>Rhodophyta</taxon>
        <taxon>Bangiophyceae</taxon>
        <taxon>Cyanidiales</taxon>
        <taxon>Cyanidiaceae</taxon>
        <taxon>Cyanidiococcus</taxon>
    </lineage>
</organism>
<dbReference type="EMBL" id="VWRR01000004">
    <property type="protein sequence ID" value="KAF6004271.1"/>
    <property type="molecule type" value="Genomic_DNA"/>
</dbReference>
<sequence length="390" mass="41923">MVFLLYNASFSHISIVSGRVGLLGARDCTCVRRRNAGFFGRPLLPSSTRITRLIMDAQYQRHFWFQERMAELGRKRKVESKSNTIQSCHADGAQVDPTGEMQATDSFCIREGPRVTRSAGGESMHMEQSGLVRGASPMNPKEDQISRSLDEEDEKSSAFEEAVTVDSVDCVSSIAPRNSSAGINATTVDADDGSSPLGSETLQMEVHEDDLPAASSLDSPKRAHPLTDMEASDTDLYVPDAVPQGSGTDLEAFSGSEVDPIVPRDSEAAPQARNTATENALEPSLELSISEQSENGAENVSAPEPATDSADTSEVPLADASDDDPTSQERPRPSAFPRVSSGTPKVTVTLADCKVSSYRRGPGRSRKAPCREADSETIASHLCRARERAS</sequence>
<feature type="compositionally biased region" description="Polar residues" evidence="1">
    <location>
        <begin position="287"/>
        <end position="298"/>
    </location>
</feature>
<accession>A0A7J7IPL1</accession>
<dbReference type="Proteomes" id="UP000530660">
    <property type="component" value="Unassembled WGS sequence"/>
</dbReference>
<evidence type="ECO:0000313" key="3">
    <source>
        <dbReference type="Proteomes" id="UP000530660"/>
    </source>
</evidence>
<dbReference type="AlphaFoldDB" id="A0A7J7IPL1"/>
<reference evidence="2 3" key="1">
    <citation type="journal article" date="2020" name="J. Phycol.">
        <title>Comparative genome analysis reveals Cyanidiococcus gen. nov., a new extremophilic red algal genus sister to Cyanidioschyzon (Cyanidioschyzonaceae, Rhodophyta).</title>
        <authorList>
            <person name="Liu S.-L."/>
            <person name="Chiang Y.-R."/>
            <person name="Yoon H.S."/>
            <person name="Fu H.-Y."/>
        </authorList>
    </citation>
    <scope>NUCLEOTIDE SEQUENCE [LARGE SCALE GENOMIC DNA]</scope>
    <source>
        <strain evidence="2 3">THAL066</strain>
    </source>
</reference>